<keyword evidence="2" id="KW-1185">Reference proteome</keyword>
<reference evidence="1 2" key="1">
    <citation type="submission" date="2020-12" db="EMBL/GenBank/DDBJ databases">
        <authorList>
            <person name="Kusuma A.B."/>
            <person name="Nouioui I."/>
            <person name="Goodfellow M."/>
        </authorList>
    </citation>
    <scope>NUCLEOTIDE SEQUENCE [LARGE SCALE GENOMIC DNA]</scope>
    <source>
        <strain evidence="1 2">DSM 41764</strain>
    </source>
</reference>
<evidence type="ECO:0000313" key="2">
    <source>
        <dbReference type="Proteomes" id="UP000638849"/>
    </source>
</evidence>
<gene>
    <name evidence="1" type="ORF">JBF12_24520</name>
</gene>
<proteinExistence type="predicted"/>
<feature type="non-terminal residue" evidence="1">
    <location>
        <position position="1"/>
    </location>
</feature>
<protein>
    <submittedName>
        <fullName evidence="1">Uncharacterized protein</fullName>
    </submittedName>
</protein>
<organism evidence="1 2">
    <name type="scientific">Streptomyces javensis</name>
    <dbReference type="NCBI Taxonomy" id="114698"/>
    <lineage>
        <taxon>Bacteria</taxon>
        <taxon>Bacillati</taxon>
        <taxon>Actinomycetota</taxon>
        <taxon>Actinomycetes</taxon>
        <taxon>Kitasatosporales</taxon>
        <taxon>Streptomycetaceae</taxon>
        <taxon>Streptomyces</taxon>
        <taxon>Streptomyces violaceusniger group</taxon>
    </lineage>
</organism>
<accession>A0ABS0RFB8</accession>
<comment type="caution">
    <text evidence="1">The sequence shown here is derived from an EMBL/GenBank/DDBJ whole genome shotgun (WGS) entry which is preliminary data.</text>
</comment>
<dbReference type="EMBL" id="JAEEAQ010000255">
    <property type="protein sequence ID" value="MBI0316086.1"/>
    <property type="molecule type" value="Genomic_DNA"/>
</dbReference>
<dbReference type="Proteomes" id="UP000638849">
    <property type="component" value="Unassembled WGS sequence"/>
</dbReference>
<sequence>AGVNGSETDRAGADGARAEGRYYVLLTNRVHPSRAPRRFPAIRRAFHHHAAALTRP</sequence>
<evidence type="ECO:0000313" key="1">
    <source>
        <dbReference type="EMBL" id="MBI0316086.1"/>
    </source>
</evidence>
<name>A0ABS0RFB8_9ACTN</name>